<comment type="caution">
    <text evidence="4">The sequence shown here is derived from an EMBL/GenBank/DDBJ whole genome shotgun (WGS) entry which is preliminary data.</text>
</comment>
<sequence>MKKKLWALLLGSFLVGSISVASAQGTEQAATGEQTLKEQFQSLKKSSTTYKNGAGVPYKVIKEVSYDKIVRVVEDSIVGHRNLLKQTNAQLAESNEEIVRLNDMISSKDKEIEENIYQVSHLTALGIDWNKNTFKVTSFGIILSLVAALVFAFTRVKFSNNTAASKTSDYEELHEEFESYKQRMRERETKLRRELTTEMNKVEELKASLKRGTNA</sequence>
<keyword evidence="5" id="KW-1185">Reference proteome</keyword>
<feature type="transmembrane region" description="Helical" evidence="2">
    <location>
        <begin position="136"/>
        <end position="156"/>
    </location>
</feature>
<evidence type="ECO:0000313" key="5">
    <source>
        <dbReference type="Proteomes" id="UP001310022"/>
    </source>
</evidence>
<feature type="coiled-coil region" evidence="1">
    <location>
        <begin position="163"/>
        <end position="212"/>
    </location>
</feature>
<feature type="chain" id="PRO_5043046756" description="tRNA (Guanine-N1)-methyltransferase" evidence="3">
    <location>
        <begin position="24"/>
        <end position="215"/>
    </location>
</feature>
<protein>
    <recommendedName>
        <fullName evidence="6">tRNA (Guanine-N1)-methyltransferase</fullName>
    </recommendedName>
</protein>
<reference evidence="4 5" key="1">
    <citation type="submission" date="2021-12" db="EMBL/GenBank/DDBJ databases">
        <title>Genome sequencing of bacteria with rrn-lacking chromosome and rrn-plasmid.</title>
        <authorList>
            <person name="Anda M."/>
            <person name="Iwasaki W."/>
        </authorList>
    </citation>
    <scope>NUCLEOTIDE SEQUENCE [LARGE SCALE GENOMIC DNA]</scope>
    <source>
        <strain evidence="4 5">NBRC 15940</strain>
    </source>
</reference>
<feature type="coiled-coil region" evidence="1">
    <location>
        <begin position="77"/>
        <end position="111"/>
    </location>
</feature>
<dbReference type="RefSeq" id="WP_053406129.1">
    <property type="nucleotide sequence ID" value="NZ_BQKE01000001.1"/>
</dbReference>
<gene>
    <name evidence="4" type="ORF">PEDI_03040</name>
</gene>
<accession>A0AAN4VUQ9</accession>
<evidence type="ECO:0000256" key="1">
    <source>
        <dbReference type="SAM" id="Coils"/>
    </source>
</evidence>
<organism evidence="4 5">
    <name type="scientific">Persicobacter diffluens</name>
    <dbReference type="NCBI Taxonomy" id="981"/>
    <lineage>
        <taxon>Bacteria</taxon>
        <taxon>Pseudomonadati</taxon>
        <taxon>Bacteroidota</taxon>
        <taxon>Cytophagia</taxon>
        <taxon>Cytophagales</taxon>
        <taxon>Persicobacteraceae</taxon>
        <taxon>Persicobacter</taxon>
    </lineage>
</organism>
<keyword evidence="3" id="KW-0732">Signal</keyword>
<dbReference type="Proteomes" id="UP001310022">
    <property type="component" value="Unassembled WGS sequence"/>
</dbReference>
<evidence type="ECO:0000256" key="2">
    <source>
        <dbReference type="SAM" id="Phobius"/>
    </source>
</evidence>
<keyword evidence="1" id="KW-0175">Coiled coil</keyword>
<dbReference type="AlphaFoldDB" id="A0AAN4VUQ9"/>
<keyword evidence="2" id="KW-1133">Transmembrane helix</keyword>
<evidence type="ECO:0000313" key="4">
    <source>
        <dbReference type="EMBL" id="GJM59752.1"/>
    </source>
</evidence>
<evidence type="ECO:0008006" key="6">
    <source>
        <dbReference type="Google" id="ProtNLM"/>
    </source>
</evidence>
<proteinExistence type="predicted"/>
<keyword evidence="2" id="KW-0472">Membrane</keyword>
<name>A0AAN4VUQ9_9BACT</name>
<dbReference type="EMBL" id="BQKE01000001">
    <property type="protein sequence ID" value="GJM59752.1"/>
    <property type="molecule type" value="Genomic_DNA"/>
</dbReference>
<keyword evidence="2" id="KW-0812">Transmembrane</keyword>
<feature type="signal peptide" evidence="3">
    <location>
        <begin position="1"/>
        <end position="23"/>
    </location>
</feature>
<evidence type="ECO:0000256" key="3">
    <source>
        <dbReference type="SAM" id="SignalP"/>
    </source>
</evidence>